<dbReference type="GO" id="GO:0004850">
    <property type="term" value="F:uridine phosphorylase activity"/>
    <property type="evidence" value="ECO:0007669"/>
    <property type="project" value="RHEA"/>
</dbReference>
<dbReference type="PANTHER" id="PTHR36540">
    <property type="entry name" value="PYRIMIDINE/PURINE NUCLEOSIDE PHOSPHORYLASE"/>
    <property type="match status" value="1"/>
</dbReference>
<reference evidence="5" key="6">
    <citation type="submission" date="2011-05" db="EMBL/GenBank/DDBJ databases">
        <title>Complete sequence of Collimonas fungivorans Ter331.</title>
        <authorList>
            <person name="Leveau J.H."/>
        </authorList>
    </citation>
    <scope>NUCLEOTIDE SEQUENCE [LARGE SCALE GENOMIC DNA]</scope>
    <source>
        <strain evidence="5">Ter331</strain>
    </source>
</reference>
<comment type="catalytic activity">
    <reaction evidence="3">
        <text>cytidine + phosphate = cytosine + alpha-D-ribose 1-phosphate</text>
        <dbReference type="Rhea" id="RHEA:52540"/>
        <dbReference type="ChEBI" id="CHEBI:16040"/>
        <dbReference type="ChEBI" id="CHEBI:17562"/>
        <dbReference type="ChEBI" id="CHEBI:43474"/>
        <dbReference type="ChEBI" id="CHEBI:57720"/>
        <dbReference type="EC" id="2.4.2.2"/>
    </reaction>
</comment>
<comment type="catalytic activity">
    <reaction evidence="3">
        <text>adenosine + phosphate = alpha-D-ribose 1-phosphate + adenine</text>
        <dbReference type="Rhea" id="RHEA:27642"/>
        <dbReference type="ChEBI" id="CHEBI:16335"/>
        <dbReference type="ChEBI" id="CHEBI:16708"/>
        <dbReference type="ChEBI" id="CHEBI:43474"/>
        <dbReference type="ChEBI" id="CHEBI:57720"/>
        <dbReference type="EC" id="2.4.2.1"/>
    </reaction>
</comment>
<comment type="function">
    <text evidence="3">Catalyzes the phosphorolysis of diverse nucleosides, yielding D-ribose 1-phosphate and the respective free bases. Can use uridine, adenosine, guanosine, cytidine, thymidine, inosine and xanthosine as substrates. Also catalyzes the reverse reactions.</text>
</comment>
<dbReference type="InterPro" id="IPR014710">
    <property type="entry name" value="RmlC-like_jellyroll"/>
</dbReference>
<evidence type="ECO:0000313" key="4">
    <source>
        <dbReference type="EMBL" id="AEK63057.1"/>
    </source>
</evidence>
<dbReference type="EMBL" id="CP002745">
    <property type="protein sequence ID" value="AEK63057.1"/>
    <property type="molecule type" value="Genomic_DNA"/>
</dbReference>
<dbReference type="KEGG" id="cfu:CFU_3233"/>
<sequence length="104" mass="11365">MTTQFDNVTVLKQGNVYFDGKCVSHTVVFADGSKKTLGVILPSSLTFSTGVAEIMDVTSGSCRVRQKDQQAWTTYSSGESFEVPANSSFDIETLETLNYVCNYA</sequence>
<evidence type="ECO:0000256" key="2">
    <source>
        <dbReference type="ARBA" id="ARBA00022679"/>
    </source>
</evidence>
<comment type="catalytic activity">
    <reaction evidence="3">
        <text>a purine D-ribonucleoside + phosphate = a purine nucleobase + alpha-D-ribose 1-phosphate</text>
        <dbReference type="Rhea" id="RHEA:19805"/>
        <dbReference type="ChEBI" id="CHEBI:26386"/>
        <dbReference type="ChEBI" id="CHEBI:43474"/>
        <dbReference type="ChEBI" id="CHEBI:57720"/>
        <dbReference type="ChEBI" id="CHEBI:142355"/>
        <dbReference type="EC" id="2.4.2.1"/>
    </reaction>
</comment>
<gene>
    <name evidence="3" type="primary">ppnP</name>
    <name evidence="4" type="ordered locus">CFU_3233</name>
</gene>
<dbReference type="SUPFAM" id="SSF51182">
    <property type="entry name" value="RmlC-like cupins"/>
    <property type="match status" value="1"/>
</dbReference>
<dbReference type="RefSeq" id="WP_014007210.1">
    <property type="nucleotide sequence ID" value="NC_015856.1"/>
</dbReference>
<dbReference type="InterPro" id="IPR009664">
    <property type="entry name" value="Ppnp"/>
</dbReference>
<dbReference type="AlphaFoldDB" id="G0ACV2"/>
<comment type="catalytic activity">
    <reaction evidence="3">
        <text>xanthosine + phosphate = alpha-D-ribose 1-phosphate + xanthine</text>
        <dbReference type="Rhea" id="RHEA:27638"/>
        <dbReference type="ChEBI" id="CHEBI:17712"/>
        <dbReference type="ChEBI" id="CHEBI:18107"/>
        <dbReference type="ChEBI" id="CHEBI:43474"/>
        <dbReference type="ChEBI" id="CHEBI:57720"/>
        <dbReference type="EC" id="2.4.2.1"/>
    </reaction>
</comment>
<comment type="similarity">
    <text evidence="3">Belongs to the nucleoside phosphorylase PpnP family.</text>
</comment>
<comment type="catalytic activity">
    <reaction evidence="3">
        <text>inosine + phosphate = alpha-D-ribose 1-phosphate + hypoxanthine</text>
        <dbReference type="Rhea" id="RHEA:27646"/>
        <dbReference type="ChEBI" id="CHEBI:17368"/>
        <dbReference type="ChEBI" id="CHEBI:17596"/>
        <dbReference type="ChEBI" id="CHEBI:43474"/>
        <dbReference type="ChEBI" id="CHEBI:57720"/>
        <dbReference type="EC" id="2.4.2.1"/>
    </reaction>
</comment>
<dbReference type="Pfam" id="PF06865">
    <property type="entry name" value="Ppnp"/>
    <property type="match status" value="1"/>
</dbReference>
<organism evidence="4 5">
    <name type="scientific">Collimonas fungivorans (strain Ter331)</name>
    <dbReference type="NCBI Taxonomy" id="1005048"/>
    <lineage>
        <taxon>Bacteria</taxon>
        <taxon>Pseudomonadati</taxon>
        <taxon>Pseudomonadota</taxon>
        <taxon>Betaproteobacteria</taxon>
        <taxon>Burkholderiales</taxon>
        <taxon>Oxalobacteraceae</taxon>
        <taxon>Collimonas</taxon>
    </lineage>
</organism>
<dbReference type="PANTHER" id="PTHR36540:SF1">
    <property type="entry name" value="PYRIMIDINE_PURINE NUCLEOSIDE PHOSPHORYLASE"/>
    <property type="match status" value="1"/>
</dbReference>
<dbReference type="EC" id="2.4.2.2" evidence="3"/>
<evidence type="ECO:0000256" key="3">
    <source>
        <dbReference type="HAMAP-Rule" id="MF_01537"/>
    </source>
</evidence>
<dbReference type="Gene3D" id="2.60.120.10">
    <property type="entry name" value="Jelly Rolls"/>
    <property type="match status" value="1"/>
</dbReference>
<dbReference type="InterPro" id="IPR011051">
    <property type="entry name" value="RmlC_Cupin_sf"/>
</dbReference>
<dbReference type="HAMAP" id="MF_01537">
    <property type="entry name" value="Nucleos_phosphorylase_PpnP"/>
    <property type="match status" value="1"/>
</dbReference>
<dbReference type="STRING" id="1005048.CFU_3233"/>
<dbReference type="GO" id="GO:0047975">
    <property type="term" value="F:guanosine phosphorylase activity"/>
    <property type="evidence" value="ECO:0007669"/>
    <property type="project" value="RHEA"/>
</dbReference>
<name>G0ACV2_COLFT</name>
<keyword evidence="2 3" id="KW-0808">Transferase</keyword>
<accession>G0ACV2</accession>
<reference evidence="4 5" key="3">
    <citation type="journal article" date="2008" name="FEMS Microbiol. Ecol.">
        <title>Identification and characterization of genes underlying chitinolysis in Collimonas fungivorans Ter331.</title>
        <authorList>
            <person name="Fritsche K."/>
            <person name="de Boer W."/>
            <person name="Gerards S."/>
            <person name="van den Berg M."/>
            <person name="van Veen J.A."/>
            <person name="Leveau J.H."/>
        </authorList>
    </citation>
    <scope>NUCLEOTIDE SEQUENCE [LARGE SCALE GENOMIC DNA]</scope>
    <source>
        <strain evidence="4 5">Ter331</strain>
    </source>
</reference>
<evidence type="ECO:0000256" key="1">
    <source>
        <dbReference type="ARBA" id="ARBA00022676"/>
    </source>
</evidence>
<dbReference type="eggNOG" id="COG3123">
    <property type="taxonomic scope" value="Bacteria"/>
</dbReference>
<dbReference type="Proteomes" id="UP000008392">
    <property type="component" value="Chromosome"/>
</dbReference>
<dbReference type="EC" id="2.4.2.1" evidence="3"/>
<comment type="catalytic activity">
    <reaction evidence="3">
        <text>uridine + phosphate = alpha-D-ribose 1-phosphate + uracil</text>
        <dbReference type="Rhea" id="RHEA:24388"/>
        <dbReference type="ChEBI" id="CHEBI:16704"/>
        <dbReference type="ChEBI" id="CHEBI:17568"/>
        <dbReference type="ChEBI" id="CHEBI:43474"/>
        <dbReference type="ChEBI" id="CHEBI:57720"/>
        <dbReference type="EC" id="2.4.2.2"/>
    </reaction>
</comment>
<dbReference type="CDD" id="cd20296">
    <property type="entry name" value="cupin_PpnP-like"/>
    <property type="match status" value="1"/>
</dbReference>
<reference evidence="4 5" key="1">
    <citation type="journal article" date="2004" name="Environ. Microbiol.">
        <title>Phylogeny-function analysis of (meta)genomic libraries: screening for expression of ribosomal RNA genes by large-insert library fluorescent in situ hybridization (LIL-FISH).</title>
        <authorList>
            <person name="Leveau J.H."/>
            <person name="Gerards S."/>
            <person name="de Boer W."/>
            <person name="van Veen J.A."/>
        </authorList>
    </citation>
    <scope>NUCLEOTIDE SEQUENCE [LARGE SCALE GENOMIC DNA]</scope>
    <source>
        <strain evidence="4 5">Ter331</strain>
    </source>
</reference>
<dbReference type="GO" id="GO:0004731">
    <property type="term" value="F:purine-nucleoside phosphorylase activity"/>
    <property type="evidence" value="ECO:0007669"/>
    <property type="project" value="UniProtKB-UniRule"/>
</dbReference>
<keyword evidence="1 3" id="KW-0328">Glycosyltransferase</keyword>
<keyword evidence="5" id="KW-1185">Reference proteome</keyword>
<evidence type="ECO:0000313" key="5">
    <source>
        <dbReference type="Proteomes" id="UP000008392"/>
    </source>
</evidence>
<proteinExistence type="inferred from homology"/>
<dbReference type="GO" id="GO:0005829">
    <property type="term" value="C:cytosol"/>
    <property type="evidence" value="ECO:0007669"/>
    <property type="project" value="TreeGrafter"/>
</dbReference>
<dbReference type="HOGENOM" id="CLU_157874_1_0_4"/>
<reference evidence="4 5" key="5">
    <citation type="journal article" date="2011" name="ISME J.">
        <title>Dual transcriptional profiling of a bacterial/fungal confrontation: Collimonas fungivorans versus Aspergillus niger.</title>
        <authorList>
            <person name="Mela F."/>
            <person name="Fritsche K."/>
            <person name="de Boer W."/>
            <person name="van Veen J.A."/>
            <person name="de Graaff L.H."/>
            <person name="van den Berg M."/>
            <person name="Leveau J.H."/>
        </authorList>
    </citation>
    <scope>NUCLEOTIDE SEQUENCE [LARGE SCALE GENOMIC DNA]</scope>
    <source>
        <strain evidence="4 5">Ter331</strain>
    </source>
</reference>
<dbReference type="GO" id="GO:0009032">
    <property type="term" value="F:thymidine phosphorylase activity"/>
    <property type="evidence" value="ECO:0007669"/>
    <property type="project" value="RHEA"/>
</dbReference>
<comment type="catalytic activity">
    <reaction evidence="3">
        <text>thymidine + phosphate = 2-deoxy-alpha-D-ribose 1-phosphate + thymine</text>
        <dbReference type="Rhea" id="RHEA:16037"/>
        <dbReference type="ChEBI" id="CHEBI:17748"/>
        <dbReference type="ChEBI" id="CHEBI:17821"/>
        <dbReference type="ChEBI" id="CHEBI:43474"/>
        <dbReference type="ChEBI" id="CHEBI:57259"/>
        <dbReference type="EC" id="2.4.2.2"/>
    </reaction>
</comment>
<protein>
    <recommendedName>
        <fullName evidence="3">Pyrimidine/purine nucleoside phosphorylase</fullName>
        <ecNumber evidence="3">2.4.2.1</ecNumber>
        <ecNumber evidence="3">2.4.2.2</ecNumber>
    </recommendedName>
    <alternativeName>
        <fullName evidence="3">Adenosine phosphorylase</fullName>
    </alternativeName>
    <alternativeName>
        <fullName evidence="3">Cytidine phosphorylase</fullName>
    </alternativeName>
    <alternativeName>
        <fullName evidence="3">Guanosine phosphorylase</fullName>
    </alternativeName>
    <alternativeName>
        <fullName evidence="3">Inosine phosphorylase</fullName>
    </alternativeName>
    <alternativeName>
        <fullName evidence="3">Thymidine phosphorylase</fullName>
    </alternativeName>
    <alternativeName>
        <fullName evidence="3">Uridine phosphorylase</fullName>
    </alternativeName>
    <alternativeName>
        <fullName evidence="3">Xanthosine phosphorylase</fullName>
    </alternativeName>
</protein>
<reference evidence="4 5" key="2">
    <citation type="journal article" date="2006" name="J. Microbiol. Methods">
        <title>Genomic flank-sequencing of plasposon insertion sites for rapid identification of functional genes.</title>
        <authorList>
            <person name="Leveau J.H."/>
            <person name="Gerards S."/>
            <person name="Fritsche K."/>
            <person name="Zondag G."/>
            <person name="van Veen J.A."/>
        </authorList>
    </citation>
    <scope>NUCLEOTIDE SEQUENCE [LARGE SCALE GENOMIC DNA]</scope>
    <source>
        <strain evidence="4 5">Ter331</strain>
    </source>
</reference>
<comment type="catalytic activity">
    <reaction evidence="3">
        <text>guanosine + phosphate = alpha-D-ribose 1-phosphate + guanine</text>
        <dbReference type="Rhea" id="RHEA:13233"/>
        <dbReference type="ChEBI" id="CHEBI:16235"/>
        <dbReference type="ChEBI" id="CHEBI:16750"/>
        <dbReference type="ChEBI" id="CHEBI:43474"/>
        <dbReference type="ChEBI" id="CHEBI:57720"/>
        <dbReference type="EC" id="2.4.2.1"/>
    </reaction>
</comment>
<reference evidence="4 5" key="4">
    <citation type="journal article" date="2010" name="Environ. Microbiol.">
        <title>The bacterial genus Collimonas: mycophagy, weathering and other adaptive solutions to life in oligotrophic soil environments.</title>
        <authorList>
            <person name="Leveau J.H."/>
            <person name="Uroz S."/>
            <person name="de Boer W."/>
        </authorList>
    </citation>
    <scope>NUCLEOTIDE SEQUENCE [LARGE SCALE GENOMIC DNA]</scope>
    <source>
        <strain evidence="4 5">Ter331</strain>
    </source>
</reference>